<evidence type="ECO:0000313" key="2">
    <source>
        <dbReference type="Proteomes" id="UP001153076"/>
    </source>
</evidence>
<gene>
    <name evidence="1" type="ORF">Cgig2_015062</name>
</gene>
<accession>A0A9Q1K6K8</accession>
<dbReference type="AlphaFoldDB" id="A0A9Q1K6K8"/>
<reference evidence="1" key="1">
    <citation type="submission" date="2022-04" db="EMBL/GenBank/DDBJ databases">
        <title>Carnegiea gigantea Genome sequencing and assembly v2.</title>
        <authorList>
            <person name="Copetti D."/>
            <person name="Sanderson M.J."/>
            <person name="Burquez A."/>
            <person name="Wojciechowski M.F."/>
        </authorList>
    </citation>
    <scope>NUCLEOTIDE SEQUENCE</scope>
    <source>
        <strain evidence="1">SGP5-SGP5p</strain>
        <tissue evidence="1">Aerial part</tissue>
    </source>
</reference>
<name>A0A9Q1K6K8_9CARY</name>
<dbReference type="Proteomes" id="UP001153076">
    <property type="component" value="Unassembled WGS sequence"/>
</dbReference>
<protein>
    <submittedName>
        <fullName evidence="1">Uncharacterized protein</fullName>
    </submittedName>
</protein>
<comment type="caution">
    <text evidence="1">The sequence shown here is derived from an EMBL/GenBank/DDBJ whole genome shotgun (WGS) entry which is preliminary data.</text>
</comment>
<proteinExistence type="predicted"/>
<evidence type="ECO:0000313" key="1">
    <source>
        <dbReference type="EMBL" id="KAJ8437331.1"/>
    </source>
</evidence>
<sequence>MLTIVDVNLDKYQAIDLFRDVKELAMEQGVTFPNQLPKVVESLDSLQKTKEKGIVQFESPCEHVVEPSLTEVRMWADNLIVTLSSTYLRDPIASGQAQLKLKGSPYAIKKPCTSGRQKLKVKRPLPGAAKEKPIVCQFNSLAIMETNKPKQMLLLPYYSIKKMFLKL</sequence>
<keyword evidence="2" id="KW-1185">Reference proteome</keyword>
<dbReference type="EMBL" id="JAKOGI010000306">
    <property type="protein sequence ID" value="KAJ8437331.1"/>
    <property type="molecule type" value="Genomic_DNA"/>
</dbReference>
<organism evidence="1 2">
    <name type="scientific">Carnegiea gigantea</name>
    <dbReference type="NCBI Taxonomy" id="171969"/>
    <lineage>
        <taxon>Eukaryota</taxon>
        <taxon>Viridiplantae</taxon>
        <taxon>Streptophyta</taxon>
        <taxon>Embryophyta</taxon>
        <taxon>Tracheophyta</taxon>
        <taxon>Spermatophyta</taxon>
        <taxon>Magnoliopsida</taxon>
        <taxon>eudicotyledons</taxon>
        <taxon>Gunneridae</taxon>
        <taxon>Pentapetalae</taxon>
        <taxon>Caryophyllales</taxon>
        <taxon>Cactineae</taxon>
        <taxon>Cactaceae</taxon>
        <taxon>Cactoideae</taxon>
        <taxon>Echinocereeae</taxon>
        <taxon>Carnegiea</taxon>
    </lineage>
</organism>